<proteinExistence type="inferred from homology"/>
<dbReference type="InterPro" id="IPR039425">
    <property type="entry name" value="RNA_pol_sigma-70-like"/>
</dbReference>
<evidence type="ECO:0000256" key="1">
    <source>
        <dbReference type="ARBA" id="ARBA00010641"/>
    </source>
</evidence>
<dbReference type="PANTHER" id="PTHR43133:SF46">
    <property type="entry name" value="RNA POLYMERASE SIGMA-70 FACTOR ECF SUBFAMILY"/>
    <property type="match status" value="1"/>
</dbReference>
<keyword evidence="3" id="KW-0731">Sigma factor</keyword>
<accession>A0A495J4S0</accession>
<dbReference type="EMBL" id="RBKU01000001">
    <property type="protein sequence ID" value="RKR83986.1"/>
    <property type="molecule type" value="Genomic_DNA"/>
</dbReference>
<feature type="domain" description="RNA polymerase sigma factor 70 region 4 type 2" evidence="6">
    <location>
        <begin position="123"/>
        <end position="172"/>
    </location>
</feature>
<dbReference type="InterPro" id="IPR013325">
    <property type="entry name" value="RNA_pol_sigma_r2"/>
</dbReference>
<dbReference type="SUPFAM" id="SSF88946">
    <property type="entry name" value="Sigma2 domain of RNA polymerase sigma factors"/>
    <property type="match status" value="1"/>
</dbReference>
<dbReference type="InterPro" id="IPR013249">
    <property type="entry name" value="RNA_pol_sigma70_r4_t2"/>
</dbReference>
<evidence type="ECO:0000259" key="5">
    <source>
        <dbReference type="Pfam" id="PF04542"/>
    </source>
</evidence>
<dbReference type="AlphaFoldDB" id="A0A495J4S0"/>
<evidence type="ECO:0000256" key="4">
    <source>
        <dbReference type="ARBA" id="ARBA00023163"/>
    </source>
</evidence>
<dbReference type="Pfam" id="PF04542">
    <property type="entry name" value="Sigma70_r2"/>
    <property type="match status" value="1"/>
</dbReference>
<dbReference type="Gene3D" id="1.10.10.10">
    <property type="entry name" value="Winged helix-like DNA-binding domain superfamily/Winged helix DNA-binding domain"/>
    <property type="match status" value="1"/>
</dbReference>
<dbReference type="InterPro" id="IPR036388">
    <property type="entry name" value="WH-like_DNA-bd_sf"/>
</dbReference>
<organism evidence="7 8">
    <name type="scientific">Mucilaginibacter gracilis</name>
    <dbReference type="NCBI Taxonomy" id="423350"/>
    <lineage>
        <taxon>Bacteria</taxon>
        <taxon>Pseudomonadati</taxon>
        <taxon>Bacteroidota</taxon>
        <taxon>Sphingobacteriia</taxon>
        <taxon>Sphingobacteriales</taxon>
        <taxon>Sphingobacteriaceae</taxon>
        <taxon>Mucilaginibacter</taxon>
    </lineage>
</organism>
<evidence type="ECO:0000259" key="6">
    <source>
        <dbReference type="Pfam" id="PF08281"/>
    </source>
</evidence>
<name>A0A495J4S0_9SPHI</name>
<dbReference type="InterPro" id="IPR014327">
    <property type="entry name" value="RNA_pol_sigma70_bacteroid"/>
</dbReference>
<dbReference type="GO" id="GO:0003677">
    <property type="term" value="F:DNA binding"/>
    <property type="evidence" value="ECO:0007669"/>
    <property type="project" value="InterPro"/>
</dbReference>
<comment type="similarity">
    <text evidence="1">Belongs to the sigma-70 factor family. ECF subfamily.</text>
</comment>
<gene>
    <name evidence="7" type="ORF">BDD43_4202</name>
</gene>
<dbReference type="NCBIfam" id="TIGR02985">
    <property type="entry name" value="Sig70_bacteroi1"/>
    <property type="match status" value="1"/>
</dbReference>
<dbReference type="SUPFAM" id="SSF88659">
    <property type="entry name" value="Sigma3 and sigma4 domains of RNA polymerase sigma factors"/>
    <property type="match status" value="1"/>
</dbReference>
<dbReference type="InterPro" id="IPR013324">
    <property type="entry name" value="RNA_pol_sigma_r3/r4-like"/>
</dbReference>
<dbReference type="GO" id="GO:0006352">
    <property type="term" value="P:DNA-templated transcription initiation"/>
    <property type="evidence" value="ECO:0007669"/>
    <property type="project" value="InterPro"/>
</dbReference>
<comment type="caution">
    <text evidence="7">The sequence shown here is derived from an EMBL/GenBank/DDBJ whole genome shotgun (WGS) entry which is preliminary data.</text>
</comment>
<dbReference type="Gene3D" id="1.10.1740.10">
    <property type="match status" value="1"/>
</dbReference>
<evidence type="ECO:0000313" key="8">
    <source>
        <dbReference type="Proteomes" id="UP000268007"/>
    </source>
</evidence>
<dbReference type="Proteomes" id="UP000268007">
    <property type="component" value="Unassembled WGS sequence"/>
</dbReference>
<reference evidence="7 8" key="1">
    <citation type="submission" date="2018-10" db="EMBL/GenBank/DDBJ databases">
        <title>Genomic Encyclopedia of Archaeal and Bacterial Type Strains, Phase II (KMG-II): from individual species to whole genera.</title>
        <authorList>
            <person name="Goeker M."/>
        </authorList>
    </citation>
    <scope>NUCLEOTIDE SEQUENCE [LARGE SCALE GENOMIC DNA]</scope>
    <source>
        <strain evidence="7 8">DSM 18602</strain>
    </source>
</reference>
<keyword evidence="2" id="KW-0805">Transcription regulation</keyword>
<dbReference type="InterPro" id="IPR007627">
    <property type="entry name" value="RNA_pol_sigma70_r2"/>
</dbReference>
<dbReference type="PANTHER" id="PTHR43133">
    <property type="entry name" value="RNA POLYMERASE ECF-TYPE SIGMA FACTO"/>
    <property type="match status" value="1"/>
</dbReference>
<keyword evidence="8" id="KW-1185">Reference proteome</keyword>
<evidence type="ECO:0000256" key="2">
    <source>
        <dbReference type="ARBA" id="ARBA00023015"/>
    </source>
</evidence>
<dbReference type="NCBIfam" id="TIGR02937">
    <property type="entry name" value="sigma70-ECF"/>
    <property type="match status" value="1"/>
</dbReference>
<evidence type="ECO:0000256" key="3">
    <source>
        <dbReference type="ARBA" id="ARBA00023082"/>
    </source>
</evidence>
<dbReference type="GO" id="GO:0016987">
    <property type="term" value="F:sigma factor activity"/>
    <property type="evidence" value="ECO:0007669"/>
    <property type="project" value="UniProtKB-KW"/>
</dbReference>
<dbReference type="InterPro" id="IPR014284">
    <property type="entry name" value="RNA_pol_sigma-70_dom"/>
</dbReference>
<sequence>MGNVTDDTNLWTEALRKGDEKALAHFFKLHYRGLHYFVSKMVLDDAEAEDIAASAFVKLWERKEDFESAQGIKAFLFITCRNASLNFLKQLKRRTSKQQEYVQHLDLIDLAVLNQVVESEFLNILHQEVELLPEQCRNVFTLLYFEGKKTDEVASLMNISVKTVRNHKARAIEILHNSFLKKAASDALTLAVFIFLNKK</sequence>
<feature type="domain" description="RNA polymerase sigma-70 region 2" evidence="5">
    <location>
        <begin position="27"/>
        <end position="94"/>
    </location>
</feature>
<dbReference type="Pfam" id="PF08281">
    <property type="entry name" value="Sigma70_r4_2"/>
    <property type="match status" value="1"/>
</dbReference>
<evidence type="ECO:0000313" key="7">
    <source>
        <dbReference type="EMBL" id="RKR83986.1"/>
    </source>
</evidence>
<dbReference type="RefSeq" id="WP_121199422.1">
    <property type="nucleotide sequence ID" value="NZ_RBKU01000001.1"/>
</dbReference>
<keyword evidence="4" id="KW-0804">Transcription</keyword>
<protein>
    <submittedName>
        <fullName evidence="7">RNA polymerase sigma-70 factor (ECF subfamily)</fullName>
    </submittedName>
</protein>
<dbReference type="OrthoDB" id="656273at2"/>